<comment type="caution">
    <text evidence="1">The sequence shown here is derived from an EMBL/GenBank/DDBJ whole genome shotgun (WGS) entry which is preliminary data.</text>
</comment>
<dbReference type="EMBL" id="AYUF01000482">
    <property type="protein sequence ID" value="ETK01427.1"/>
    <property type="molecule type" value="Genomic_DNA"/>
</dbReference>
<dbReference type="AlphaFoldDB" id="W2C4L0"/>
<gene>
    <name evidence="1" type="ORF">N425_10075</name>
</gene>
<evidence type="ECO:0000313" key="1">
    <source>
        <dbReference type="EMBL" id="ETK01427.1"/>
    </source>
</evidence>
<name>W2C4L0_9BACT</name>
<dbReference type="PATRIC" id="fig|1411148.3.peg.1619"/>
<protein>
    <recommendedName>
        <fullName evidence="3">DUF3108 domain-containing protein</fullName>
    </recommendedName>
</protein>
<proteinExistence type="predicted"/>
<dbReference type="InterPro" id="IPR021457">
    <property type="entry name" value="DUF3108"/>
</dbReference>
<dbReference type="Pfam" id="PF11306">
    <property type="entry name" value="DUF3108"/>
    <property type="match status" value="1"/>
</dbReference>
<dbReference type="Proteomes" id="UP000018837">
    <property type="component" value="Unassembled WGS sequence"/>
</dbReference>
<evidence type="ECO:0000313" key="2">
    <source>
        <dbReference type="Proteomes" id="UP000018837"/>
    </source>
</evidence>
<evidence type="ECO:0008006" key="3">
    <source>
        <dbReference type="Google" id="ProtNLM"/>
    </source>
</evidence>
<reference evidence="1 2" key="1">
    <citation type="submission" date="2013-11" db="EMBL/GenBank/DDBJ databases">
        <title>Single cell genomics of uncultured Tannerella BU063 (oral taxon 286).</title>
        <authorList>
            <person name="Beall C.J."/>
            <person name="Campbell A.G."/>
            <person name="Griffen A.L."/>
            <person name="Podar M."/>
            <person name="Leys E.J."/>
        </authorList>
    </citation>
    <scope>NUCLEOTIDE SEQUENCE [LARGE SCALE GENOMIC DNA]</scope>
    <source>
        <strain evidence="1">Cell 2</strain>
    </source>
</reference>
<accession>W2C4L0</accession>
<sequence>MMCALLLVFAAARAQCPPANIPLNVGESVNYDLYFKWGVIMSRAGEATISYNTTKFRGATARRYRMLFRTIKIFESVYRMRDTLDCYYTPEGALLYSVKRSNENDYRLTDELTFYYPAKSRTTIRSRRYTPTEMKIDTTLYVRSGCAFDMLGATYFLRTINRTSLKAGDVFPAIIAVGHDLVKVNLRYHGPAVVERDKARYRTHHFSIDIHDDAFTQTRSAAELWVGDDENFLPIKIRAKLKIGYAEVYFRSAARLKAPMSCLVSQGK</sequence>
<organism evidence="1 2">
    <name type="scientific">Tannerella sp. oral taxon BU063 isolate Cell 2</name>
    <dbReference type="NCBI Taxonomy" id="1411148"/>
    <lineage>
        <taxon>Bacteria</taxon>
        <taxon>Pseudomonadati</taxon>
        <taxon>Bacteroidota</taxon>
        <taxon>Bacteroidia</taxon>
        <taxon>Bacteroidales</taxon>
        <taxon>Tannerellaceae</taxon>
        <taxon>Tannerella</taxon>
    </lineage>
</organism>